<dbReference type="SMART" id="SM00388">
    <property type="entry name" value="HisKA"/>
    <property type="match status" value="1"/>
</dbReference>
<keyword evidence="4" id="KW-0808">Transferase</keyword>
<dbReference type="SUPFAM" id="SSF55874">
    <property type="entry name" value="ATPase domain of HSP90 chaperone/DNA topoisomerase II/histidine kinase"/>
    <property type="match status" value="1"/>
</dbReference>
<dbReference type="InterPro" id="IPR005467">
    <property type="entry name" value="His_kinase_dom"/>
</dbReference>
<dbReference type="EMBL" id="SWBQ01000003">
    <property type="protein sequence ID" value="TKC05961.1"/>
    <property type="molecule type" value="Genomic_DNA"/>
</dbReference>
<keyword evidence="3 6" id="KW-0597">Phosphoprotein</keyword>
<dbReference type="Gene3D" id="3.40.50.2300">
    <property type="match status" value="1"/>
</dbReference>
<sequence>MKVTHTKTLARKILLTFLAFVIVVSIAAIFVRSSITAKLEYISKLASNVERDQLKPQQTLLLLQQAEEDFQESLLNPDSIRSNSYKEKLNVAFNNIDTLLKNNTDTANLTSEQSNTVRLLYSKKIILSERLLVLKHNFDSLLTVYAQFNGQIQQRTVPKIKTEVKTTKNNVKTKTDTVVKVASTEKKGLFGRIKDAISNKKTGEKDVIIINNNKNTNTADLTTQKMIAADRNDFSKQLQLLQERNVTLLSMQKQLISLNSDISNELERIINDLKDINFRVADELKTMAFKNYQETTNLLNKFYLAALFLVLVFAILLIIFITQLNKSEIFLRKENERSITMAQQKMDLLLHMSHEIRNPLTAIKGFLYIFSRTTLTQRQKEMLDSIRGSSDMLLLTLNDTLDAAKMENSEFKINNDPFNPDFILNEVIESMSYSATKKNLGMDYQFKGDKHAIVIGDSFRLKQILINLLSNAIKYTAQGNIKVNAELNQENGLQVEVTDTGAGISQDQQINLFSKYYQTASSKGQVGTGLGLYICKQLIELQNGNITVKSVPDTGTTFTFYIPYQRNEQALSGSQGTENMVSLLNGISILAVDDNELNLMFLKVMTHKWNVDFHQAPTAEEALTIVKEGKIKLVLTDIQLPGMNGDQLLEAIRSLKSPLNEIPVIAVSGQSDTAGEKGFEHKGFCGFISKPFVEQDLITQLVKALDKKSGVA</sequence>
<evidence type="ECO:0000259" key="9">
    <source>
        <dbReference type="PROSITE" id="PS50110"/>
    </source>
</evidence>
<evidence type="ECO:0000256" key="7">
    <source>
        <dbReference type="SAM" id="Phobius"/>
    </source>
</evidence>
<dbReference type="RefSeq" id="WP_136836223.1">
    <property type="nucleotide sequence ID" value="NZ_SWBQ01000003.1"/>
</dbReference>
<keyword evidence="11" id="KW-1185">Reference proteome</keyword>
<comment type="caution">
    <text evidence="10">The sequence shown here is derived from an EMBL/GenBank/DDBJ whole genome shotgun (WGS) entry which is preliminary data.</text>
</comment>
<protein>
    <recommendedName>
        <fullName evidence="2">histidine kinase</fullName>
        <ecNumber evidence="2">2.7.13.3</ecNumber>
    </recommendedName>
</protein>
<dbReference type="InterPro" id="IPR011006">
    <property type="entry name" value="CheY-like_superfamily"/>
</dbReference>
<dbReference type="Gene3D" id="1.10.287.130">
    <property type="match status" value="1"/>
</dbReference>
<dbReference type="Pfam" id="PF00072">
    <property type="entry name" value="Response_reg"/>
    <property type="match status" value="1"/>
</dbReference>
<feature type="domain" description="Response regulatory" evidence="9">
    <location>
        <begin position="588"/>
        <end position="705"/>
    </location>
</feature>
<accession>A0A4U1CHQ6</accession>
<dbReference type="InterPro" id="IPR003594">
    <property type="entry name" value="HATPase_dom"/>
</dbReference>
<gene>
    <name evidence="10" type="ORF">FA047_11510</name>
</gene>
<comment type="catalytic activity">
    <reaction evidence="1">
        <text>ATP + protein L-histidine = ADP + protein N-phospho-L-histidine.</text>
        <dbReference type="EC" id="2.7.13.3"/>
    </reaction>
</comment>
<feature type="domain" description="Histidine kinase" evidence="8">
    <location>
        <begin position="351"/>
        <end position="566"/>
    </location>
</feature>
<feature type="modified residue" description="4-aspartylphosphate" evidence="6">
    <location>
        <position position="637"/>
    </location>
</feature>
<dbReference type="GO" id="GO:0005886">
    <property type="term" value="C:plasma membrane"/>
    <property type="evidence" value="ECO:0007669"/>
    <property type="project" value="TreeGrafter"/>
</dbReference>
<evidence type="ECO:0000256" key="2">
    <source>
        <dbReference type="ARBA" id="ARBA00012438"/>
    </source>
</evidence>
<dbReference type="FunFam" id="3.30.565.10:FF:000010">
    <property type="entry name" value="Sensor histidine kinase RcsC"/>
    <property type="match status" value="1"/>
</dbReference>
<dbReference type="Proteomes" id="UP000307244">
    <property type="component" value="Unassembled WGS sequence"/>
</dbReference>
<dbReference type="PANTHER" id="PTHR43047">
    <property type="entry name" value="TWO-COMPONENT HISTIDINE PROTEIN KINASE"/>
    <property type="match status" value="1"/>
</dbReference>
<dbReference type="InterPro" id="IPR004358">
    <property type="entry name" value="Sig_transdc_His_kin-like_C"/>
</dbReference>
<dbReference type="GO" id="GO:0009927">
    <property type="term" value="F:histidine phosphotransfer kinase activity"/>
    <property type="evidence" value="ECO:0007669"/>
    <property type="project" value="TreeGrafter"/>
</dbReference>
<dbReference type="PROSITE" id="PS50110">
    <property type="entry name" value="RESPONSE_REGULATORY"/>
    <property type="match status" value="1"/>
</dbReference>
<dbReference type="Gene3D" id="3.30.565.10">
    <property type="entry name" value="Histidine kinase-like ATPase, C-terminal domain"/>
    <property type="match status" value="1"/>
</dbReference>
<organism evidence="10 11">
    <name type="scientific">Pedobacter frigoris</name>
    <dbReference type="NCBI Taxonomy" id="2571272"/>
    <lineage>
        <taxon>Bacteria</taxon>
        <taxon>Pseudomonadati</taxon>
        <taxon>Bacteroidota</taxon>
        <taxon>Sphingobacteriia</taxon>
        <taxon>Sphingobacteriales</taxon>
        <taxon>Sphingobacteriaceae</taxon>
        <taxon>Pedobacter</taxon>
    </lineage>
</organism>
<dbReference type="Pfam" id="PF02518">
    <property type="entry name" value="HATPase_c"/>
    <property type="match status" value="1"/>
</dbReference>
<dbReference type="InterPro" id="IPR036097">
    <property type="entry name" value="HisK_dim/P_sf"/>
</dbReference>
<name>A0A4U1CHQ6_9SPHI</name>
<dbReference type="PROSITE" id="PS50109">
    <property type="entry name" value="HIS_KIN"/>
    <property type="match status" value="1"/>
</dbReference>
<reference evidence="10 11" key="1">
    <citation type="submission" date="2019-04" db="EMBL/GenBank/DDBJ databases">
        <title>Pedobacter sp. RP-3-15 sp. nov., isolated from Arctic soil.</title>
        <authorList>
            <person name="Dahal R.H."/>
            <person name="Kim D.-U."/>
        </authorList>
    </citation>
    <scope>NUCLEOTIDE SEQUENCE [LARGE SCALE GENOMIC DNA]</scope>
    <source>
        <strain evidence="10 11">RP-3-15</strain>
    </source>
</reference>
<keyword evidence="7" id="KW-0812">Transmembrane</keyword>
<dbReference type="OrthoDB" id="711632at2"/>
<dbReference type="SMART" id="SM00387">
    <property type="entry name" value="HATPase_c"/>
    <property type="match status" value="1"/>
</dbReference>
<evidence type="ECO:0000313" key="10">
    <source>
        <dbReference type="EMBL" id="TKC05961.1"/>
    </source>
</evidence>
<keyword evidence="7" id="KW-1133">Transmembrane helix</keyword>
<evidence type="ECO:0000256" key="6">
    <source>
        <dbReference type="PROSITE-ProRule" id="PRU00169"/>
    </source>
</evidence>
<evidence type="ECO:0000256" key="3">
    <source>
        <dbReference type="ARBA" id="ARBA00022553"/>
    </source>
</evidence>
<keyword evidence="7" id="KW-0472">Membrane</keyword>
<keyword evidence="5" id="KW-0418">Kinase</keyword>
<evidence type="ECO:0000313" key="11">
    <source>
        <dbReference type="Proteomes" id="UP000307244"/>
    </source>
</evidence>
<dbReference type="CDD" id="cd16922">
    <property type="entry name" value="HATPase_EvgS-ArcB-TorS-like"/>
    <property type="match status" value="1"/>
</dbReference>
<dbReference type="CDD" id="cd17546">
    <property type="entry name" value="REC_hyHK_CKI1_RcsC-like"/>
    <property type="match status" value="1"/>
</dbReference>
<evidence type="ECO:0000256" key="1">
    <source>
        <dbReference type="ARBA" id="ARBA00000085"/>
    </source>
</evidence>
<evidence type="ECO:0000256" key="4">
    <source>
        <dbReference type="ARBA" id="ARBA00022679"/>
    </source>
</evidence>
<dbReference type="PANTHER" id="PTHR43047:SF72">
    <property type="entry name" value="OSMOSENSING HISTIDINE PROTEIN KINASE SLN1"/>
    <property type="match status" value="1"/>
</dbReference>
<proteinExistence type="predicted"/>
<evidence type="ECO:0000256" key="5">
    <source>
        <dbReference type="ARBA" id="ARBA00022777"/>
    </source>
</evidence>
<dbReference type="Pfam" id="PF00512">
    <property type="entry name" value="HisKA"/>
    <property type="match status" value="1"/>
</dbReference>
<dbReference type="InterPro" id="IPR036890">
    <property type="entry name" value="HATPase_C_sf"/>
</dbReference>
<evidence type="ECO:0000259" key="8">
    <source>
        <dbReference type="PROSITE" id="PS50109"/>
    </source>
</evidence>
<dbReference type="SUPFAM" id="SSF52172">
    <property type="entry name" value="CheY-like"/>
    <property type="match status" value="1"/>
</dbReference>
<dbReference type="AlphaFoldDB" id="A0A4U1CHQ6"/>
<feature type="transmembrane region" description="Helical" evidence="7">
    <location>
        <begin position="12"/>
        <end position="31"/>
    </location>
</feature>
<dbReference type="InterPro" id="IPR001789">
    <property type="entry name" value="Sig_transdc_resp-reg_receiver"/>
</dbReference>
<dbReference type="EC" id="2.7.13.3" evidence="2"/>
<dbReference type="SUPFAM" id="SSF47384">
    <property type="entry name" value="Homodimeric domain of signal transducing histidine kinase"/>
    <property type="match status" value="1"/>
</dbReference>
<dbReference type="InterPro" id="IPR003661">
    <property type="entry name" value="HisK_dim/P_dom"/>
</dbReference>
<dbReference type="PRINTS" id="PR00344">
    <property type="entry name" value="BCTRLSENSOR"/>
</dbReference>
<feature type="transmembrane region" description="Helical" evidence="7">
    <location>
        <begin position="302"/>
        <end position="324"/>
    </location>
</feature>
<dbReference type="GO" id="GO:0000155">
    <property type="term" value="F:phosphorelay sensor kinase activity"/>
    <property type="evidence" value="ECO:0007669"/>
    <property type="project" value="InterPro"/>
</dbReference>
<dbReference type="SMART" id="SM00448">
    <property type="entry name" value="REC"/>
    <property type="match status" value="1"/>
</dbReference>
<dbReference type="CDD" id="cd00082">
    <property type="entry name" value="HisKA"/>
    <property type="match status" value="1"/>
</dbReference>